<feature type="region of interest" description="Disordered" evidence="10">
    <location>
        <begin position="86"/>
        <end position="182"/>
    </location>
</feature>
<evidence type="ECO:0000256" key="1">
    <source>
        <dbReference type="ARBA" id="ARBA00004162"/>
    </source>
</evidence>
<dbReference type="AlphaFoldDB" id="A0A2H1L2I0"/>
<comment type="subcellular location">
    <subcellularLocation>
        <location evidence="1">Cell membrane</location>
        <topology evidence="1">Single-pass membrane protein</topology>
    </subcellularLocation>
</comment>
<evidence type="ECO:0000256" key="2">
    <source>
        <dbReference type="ARBA" id="ARBA00006742"/>
    </source>
</evidence>
<dbReference type="InterPro" id="IPR003849">
    <property type="entry name" value="Preprotein_translocase_YajC"/>
</dbReference>
<keyword evidence="12" id="KW-1185">Reference proteome</keyword>
<reference evidence="12" key="1">
    <citation type="submission" date="2017-03" db="EMBL/GenBank/DDBJ databases">
        <authorList>
            <person name="Monnet C."/>
        </authorList>
    </citation>
    <scope>NUCLEOTIDE SEQUENCE [LARGE SCALE GENOMIC DNA]</scope>
    <source>
        <strain evidence="12">SJ5-8</strain>
    </source>
</reference>
<evidence type="ECO:0000256" key="4">
    <source>
        <dbReference type="ARBA" id="ARBA00022475"/>
    </source>
</evidence>
<accession>A0A2H1L2I0</accession>
<dbReference type="PANTHER" id="PTHR33909">
    <property type="entry name" value="SEC TRANSLOCON ACCESSORY COMPLEX SUBUNIT YAJC"/>
    <property type="match status" value="1"/>
</dbReference>
<gene>
    <name evidence="11" type="ORF">BJEO58_00577</name>
</gene>
<keyword evidence="4" id="KW-1003">Cell membrane</keyword>
<dbReference type="PANTHER" id="PTHR33909:SF1">
    <property type="entry name" value="SEC TRANSLOCON ACCESSORY COMPLEX SUBUNIT YAJC"/>
    <property type="match status" value="1"/>
</dbReference>
<keyword evidence="9" id="KW-0472">Membrane</keyword>
<keyword evidence="3" id="KW-0813">Transport</keyword>
<keyword evidence="5" id="KW-0812">Transmembrane</keyword>
<dbReference type="NCBIfam" id="TIGR00739">
    <property type="entry name" value="yajC"/>
    <property type="match status" value="1"/>
</dbReference>
<dbReference type="EMBL" id="FXZM01000002">
    <property type="protein sequence ID" value="SMY11000.1"/>
    <property type="molecule type" value="Genomic_DNA"/>
</dbReference>
<name>A0A2H1L2I0_9MICO</name>
<keyword evidence="7" id="KW-1133">Transmembrane helix</keyword>
<proteinExistence type="inferred from homology"/>
<keyword evidence="6" id="KW-0653">Protein transport</keyword>
<dbReference type="Pfam" id="PF02699">
    <property type="entry name" value="YajC"/>
    <property type="match status" value="1"/>
</dbReference>
<dbReference type="GO" id="GO:0015031">
    <property type="term" value="P:protein transport"/>
    <property type="evidence" value="ECO:0007669"/>
    <property type="project" value="UniProtKB-KW"/>
</dbReference>
<keyword evidence="8" id="KW-0811">Translocation</keyword>
<feature type="compositionally biased region" description="Acidic residues" evidence="10">
    <location>
        <begin position="163"/>
        <end position="182"/>
    </location>
</feature>
<evidence type="ECO:0000256" key="5">
    <source>
        <dbReference type="ARBA" id="ARBA00022692"/>
    </source>
</evidence>
<dbReference type="RefSeq" id="WP_281284824.1">
    <property type="nucleotide sequence ID" value="NZ_FXZM01000002.1"/>
</dbReference>
<evidence type="ECO:0000256" key="6">
    <source>
        <dbReference type="ARBA" id="ARBA00022927"/>
    </source>
</evidence>
<evidence type="ECO:0000313" key="11">
    <source>
        <dbReference type="EMBL" id="SMY11000.1"/>
    </source>
</evidence>
<sequence>MEMILILGFGALLIFFMMNSRKKQRQQQEKLSSGLVVGARVMTTFGVFGTVVDVLPEENKVTIEAGPGTVLTVHRQAIGQIDEPVDAGLHDAGADTDSDRVDADLGDTQIPDDLSSLTPTDAHDDEHGTAGAPIDGDADVDERADADDSRADAADGSSRETSDPDADDAEDVDDVDSDGDRR</sequence>
<evidence type="ECO:0000313" key="12">
    <source>
        <dbReference type="Proteomes" id="UP000234462"/>
    </source>
</evidence>
<comment type="similarity">
    <text evidence="2">Belongs to the YajC family.</text>
</comment>
<evidence type="ECO:0000256" key="10">
    <source>
        <dbReference type="SAM" id="MobiDB-lite"/>
    </source>
</evidence>
<dbReference type="GO" id="GO:0005886">
    <property type="term" value="C:plasma membrane"/>
    <property type="evidence" value="ECO:0007669"/>
    <property type="project" value="UniProtKB-SubCell"/>
</dbReference>
<protein>
    <submittedName>
        <fullName evidence="11">Preprotein translocase subunit YajC</fullName>
    </submittedName>
</protein>
<evidence type="ECO:0000256" key="9">
    <source>
        <dbReference type="ARBA" id="ARBA00023136"/>
    </source>
</evidence>
<dbReference type="SMART" id="SM01323">
    <property type="entry name" value="YajC"/>
    <property type="match status" value="1"/>
</dbReference>
<feature type="compositionally biased region" description="Basic and acidic residues" evidence="10">
    <location>
        <begin position="88"/>
        <end position="103"/>
    </location>
</feature>
<feature type="compositionally biased region" description="Basic and acidic residues" evidence="10">
    <location>
        <begin position="141"/>
        <end position="162"/>
    </location>
</feature>
<evidence type="ECO:0000256" key="3">
    <source>
        <dbReference type="ARBA" id="ARBA00022448"/>
    </source>
</evidence>
<evidence type="ECO:0000256" key="7">
    <source>
        <dbReference type="ARBA" id="ARBA00022989"/>
    </source>
</evidence>
<evidence type="ECO:0000256" key="8">
    <source>
        <dbReference type="ARBA" id="ARBA00023010"/>
    </source>
</evidence>
<organism evidence="11 12">
    <name type="scientific">Brevibacterium jeotgali</name>
    <dbReference type="NCBI Taxonomy" id="1262550"/>
    <lineage>
        <taxon>Bacteria</taxon>
        <taxon>Bacillati</taxon>
        <taxon>Actinomycetota</taxon>
        <taxon>Actinomycetes</taxon>
        <taxon>Micrococcales</taxon>
        <taxon>Brevibacteriaceae</taxon>
        <taxon>Brevibacterium</taxon>
    </lineage>
</organism>
<dbReference type="Proteomes" id="UP000234462">
    <property type="component" value="Unassembled WGS sequence"/>
</dbReference>